<gene>
    <name evidence="2" type="ORF">LCGC14_0662030</name>
</gene>
<dbReference type="InterPro" id="IPR036188">
    <property type="entry name" value="FAD/NAD-bd_sf"/>
</dbReference>
<organism evidence="2">
    <name type="scientific">marine sediment metagenome</name>
    <dbReference type="NCBI Taxonomy" id="412755"/>
    <lineage>
        <taxon>unclassified sequences</taxon>
        <taxon>metagenomes</taxon>
        <taxon>ecological metagenomes</taxon>
    </lineage>
</organism>
<evidence type="ECO:0000313" key="2">
    <source>
        <dbReference type="EMBL" id="KKN47536.1"/>
    </source>
</evidence>
<name>A0A0F9TER1_9ZZZZ</name>
<feature type="domain" description="FAD dependent oxidoreductase" evidence="1">
    <location>
        <begin position="30"/>
        <end position="383"/>
    </location>
</feature>
<dbReference type="SUPFAM" id="SSF51905">
    <property type="entry name" value="FAD/NAD(P)-binding domain"/>
    <property type="match status" value="1"/>
</dbReference>
<accession>A0A0F9TER1</accession>
<reference evidence="2" key="1">
    <citation type="journal article" date="2015" name="Nature">
        <title>Complex archaea that bridge the gap between prokaryotes and eukaryotes.</title>
        <authorList>
            <person name="Spang A."/>
            <person name="Saw J.H."/>
            <person name="Jorgensen S.L."/>
            <person name="Zaremba-Niedzwiedzka K."/>
            <person name="Martijn J."/>
            <person name="Lind A.E."/>
            <person name="van Eijk R."/>
            <person name="Schleper C."/>
            <person name="Guy L."/>
            <person name="Ettema T.J."/>
        </authorList>
    </citation>
    <scope>NUCLEOTIDE SEQUENCE</scope>
</reference>
<dbReference type="AlphaFoldDB" id="A0A0F9TER1"/>
<dbReference type="PANTHER" id="PTHR13847">
    <property type="entry name" value="SARCOSINE DEHYDROGENASE-RELATED"/>
    <property type="match status" value="1"/>
</dbReference>
<dbReference type="GO" id="GO:0005737">
    <property type="term" value="C:cytoplasm"/>
    <property type="evidence" value="ECO:0007669"/>
    <property type="project" value="TreeGrafter"/>
</dbReference>
<dbReference type="InterPro" id="IPR006076">
    <property type="entry name" value="FAD-dep_OxRdtase"/>
</dbReference>
<protein>
    <recommendedName>
        <fullName evidence="1">FAD dependent oxidoreductase domain-containing protein</fullName>
    </recommendedName>
</protein>
<proteinExistence type="predicted"/>
<dbReference type="Pfam" id="PF01266">
    <property type="entry name" value="DAO"/>
    <property type="match status" value="1"/>
</dbReference>
<dbReference type="PANTHER" id="PTHR13847:SF201">
    <property type="entry name" value="PUTATIBE OXIDOREDUCTASE"/>
    <property type="match status" value="1"/>
</dbReference>
<evidence type="ECO:0000259" key="1">
    <source>
        <dbReference type="Pfam" id="PF01266"/>
    </source>
</evidence>
<sequence length="399" mass="44666">MDLRSGDCFWPIRSGLVKSYPGLSQDLECDVLVIGAGITGALIADYLVQQKLKVVVLDRRDVARGSTSASTAMLQYEIDTHLSELITRIGKDKAERAYHLCSDAIDKLAKITKDLPDCGFSRYTSFYFASNQDDVESIEKEYQVRKEAGFDIELWNSKDISSRFNFSSPCGLYSKQGAQVDPFLLTHALLQRADSNGAQIFDRTTVSDIDQTEAGVTAHTDRGHKVRAQKVVFACGYESQTWLEEKVVDLNSTFALITEPVDKFPGWHKQCLLWESARPYTYMRTTSDKRIIIGGEDEPFKNSELRDKALPKKREKLTKKLAELMPEIPFEVAYAWAGTFGETKDGLAYIGETKEFPNAYFALGYGGNGITYSVTAAQIIADLYMGKSNSDADIFRFGR</sequence>
<dbReference type="Gene3D" id="3.50.50.60">
    <property type="entry name" value="FAD/NAD(P)-binding domain"/>
    <property type="match status" value="1"/>
</dbReference>
<dbReference type="EMBL" id="LAZR01001271">
    <property type="protein sequence ID" value="KKN47536.1"/>
    <property type="molecule type" value="Genomic_DNA"/>
</dbReference>
<dbReference type="Gene3D" id="3.30.9.10">
    <property type="entry name" value="D-Amino Acid Oxidase, subunit A, domain 2"/>
    <property type="match status" value="1"/>
</dbReference>
<comment type="caution">
    <text evidence="2">The sequence shown here is derived from an EMBL/GenBank/DDBJ whole genome shotgun (WGS) entry which is preliminary data.</text>
</comment>